<keyword evidence="2" id="KW-0238">DNA-binding</keyword>
<accession>A0A1I6D1B5</accession>
<evidence type="ECO:0000313" key="6">
    <source>
        <dbReference type="EMBL" id="SFQ99296.1"/>
    </source>
</evidence>
<dbReference type="GO" id="GO:0005829">
    <property type="term" value="C:cytosol"/>
    <property type="evidence" value="ECO:0007669"/>
    <property type="project" value="TreeGrafter"/>
</dbReference>
<dbReference type="PANTHER" id="PTHR24567:SF74">
    <property type="entry name" value="HTH-TYPE TRANSCRIPTIONAL REGULATOR ARCR"/>
    <property type="match status" value="1"/>
</dbReference>
<keyword evidence="7" id="KW-1185">Reference proteome</keyword>
<dbReference type="Pfam" id="PF13545">
    <property type="entry name" value="HTH_Crp_2"/>
    <property type="match status" value="1"/>
</dbReference>
<reference evidence="7" key="1">
    <citation type="submission" date="2016-10" db="EMBL/GenBank/DDBJ databases">
        <authorList>
            <person name="Varghese N."/>
            <person name="Submissions S."/>
        </authorList>
    </citation>
    <scope>NUCLEOTIDE SEQUENCE [LARGE SCALE GENOMIC DNA]</scope>
    <source>
        <strain evidence="7">DSM 3669</strain>
    </source>
</reference>
<name>A0A1I6D1B5_9FIRM</name>
<dbReference type="InterPro" id="IPR014710">
    <property type="entry name" value="RmlC-like_jellyroll"/>
</dbReference>
<dbReference type="SMART" id="SM00100">
    <property type="entry name" value="cNMP"/>
    <property type="match status" value="1"/>
</dbReference>
<evidence type="ECO:0000256" key="2">
    <source>
        <dbReference type="ARBA" id="ARBA00023125"/>
    </source>
</evidence>
<dbReference type="GO" id="GO:0003700">
    <property type="term" value="F:DNA-binding transcription factor activity"/>
    <property type="evidence" value="ECO:0007669"/>
    <property type="project" value="TreeGrafter"/>
</dbReference>
<protein>
    <submittedName>
        <fullName evidence="6">cAMP-binding domain of CRP or a regulatory subunit of cAMP-dependent protein kinases</fullName>
    </submittedName>
</protein>
<evidence type="ECO:0000256" key="3">
    <source>
        <dbReference type="ARBA" id="ARBA00023163"/>
    </source>
</evidence>
<gene>
    <name evidence="6" type="ORF">SAMN05660706_10467</name>
</gene>
<feature type="domain" description="Cyclic nucleotide-binding" evidence="4">
    <location>
        <begin position="38"/>
        <end position="121"/>
    </location>
</feature>
<dbReference type="STRING" id="39060.SAMN05660706_10467"/>
<keyword evidence="6" id="KW-0418">Kinase</keyword>
<dbReference type="Proteomes" id="UP000199584">
    <property type="component" value="Unassembled WGS sequence"/>
</dbReference>
<dbReference type="GO" id="GO:0003677">
    <property type="term" value="F:DNA binding"/>
    <property type="evidence" value="ECO:0007669"/>
    <property type="project" value="UniProtKB-KW"/>
</dbReference>
<dbReference type="SUPFAM" id="SSF51206">
    <property type="entry name" value="cAMP-binding domain-like"/>
    <property type="match status" value="1"/>
</dbReference>
<dbReference type="InterPro" id="IPR050397">
    <property type="entry name" value="Env_Response_Regulators"/>
</dbReference>
<evidence type="ECO:0000256" key="1">
    <source>
        <dbReference type="ARBA" id="ARBA00023015"/>
    </source>
</evidence>
<dbReference type="EMBL" id="FOYM01000004">
    <property type="protein sequence ID" value="SFQ99296.1"/>
    <property type="molecule type" value="Genomic_DNA"/>
</dbReference>
<keyword evidence="6" id="KW-0808">Transferase</keyword>
<evidence type="ECO:0000313" key="7">
    <source>
        <dbReference type="Proteomes" id="UP000199584"/>
    </source>
</evidence>
<dbReference type="PANTHER" id="PTHR24567">
    <property type="entry name" value="CRP FAMILY TRANSCRIPTIONAL REGULATORY PROTEIN"/>
    <property type="match status" value="1"/>
</dbReference>
<feature type="domain" description="HTH crp-type" evidence="5">
    <location>
        <begin position="152"/>
        <end position="226"/>
    </location>
</feature>
<dbReference type="InterPro" id="IPR036388">
    <property type="entry name" value="WH-like_DNA-bd_sf"/>
</dbReference>
<dbReference type="GO" id="GO:0016301">
    <property type="term" value="F:kinase activity"/>
    <property type="evidence" value="ECO:0007669"/>
    <property type="project" value="UniProtKB-KW"/>
</dbReference>
<dbReference type="PROSITE" id="PS51063">
    <property type="entry name" value="HTH_CRP_2"/>
    <property type="match status" value="1"/>
</dbReference>
<dbReference type="CDD" id="cd00038">
    <property type="entry name" value="CAP_ED"/>
    <property type="match status" value="1"/>
</dbReference>
<keyword evidence="1" id="KW-0805">Transcription regulation</keyword>
<dbReference type="Pfam" id="PF00027">
    <property type="entry name" value="cNMP_binding"/>
    <property type="match status" value="1"/>
</dbReference>
<evidence type="ECO:0000259" key="5">
    <source>
        <dbReference type="PROSITE" id="PS51063"/>
    </source>
</evidence>
<proteinExistence type="predicted"/>
<dbReference type="InterPro" id="IPR018490">
    <property type="entry name" value="cNMP-bd_dom_sf"/>
</dbReference>
<dbReference type="PROSITE" id="PS50042">
    <property type="entry name" value="CNMP_BINDING_3"/>
    <property type="match status" value="1"/>
</dbReference>
<evidence type="ECO:0000259" key="4">
    <source>
        <dbReference type="PROSITE" id="PS50042"/>
    </source>
</evidence>
<dbReference type="AlphaFoldDB" id="A0A1I6D1B5"/>
<dbReference type="InterPro" id="IPR012318">
    <property type="entry name" value="HTH_CRP"/>
</dbReference>
<keyword evidence="3" id="KW-0804">Transcription</keyword>
<dbReference type="RefSeq" id="WP_245779626.1">
    <property type="nucleotide sequence ID" value="NZ_FOYM01000004.1"/>
</dbReference>
<dbReference type="SUPFAM" id="SSF46785">
    <property type="entry name" value="Winged helix' DNA-binding domain"/>
    <property type="match status" value="1"/>
</dbReference>
<organism evidence="6 7">
    <name type="scientific">Desulfoscipio geothermicus DSM 3669</name>
    <dbReference type="NCBI Taxonomy" id="1121426"/>
    <lineage>
        <taxon>Bacteria</taxon>
        <taxon>Bacillati</taxon>
        <taxon>Bacillota</taxon>
        <taxon>Clostridia</taxon>
        <taxon>Eubacteriales</taxon>
        <taxon>Desulfallaceae</taxon>
        <taxon>Desulfoscipio</taxon>
    </lineage>
</organism>
<dbReference type="Gene3D" id="2.60.120.10">
    <property type="entry name" value="Jelly Rolls"/>
    <property type="match status" value="1"/>
</dbReference>
<dbReference type="InterPro" id="IPR036390">
    <property type="entry name" value="WH_DNA-bd_sf"/>
</dbReference>
<dbReference type="SMART" id="SM00419">
    <property type="entry name" value="HTH_CRP"/>
    <property type="match status" value="1"/>
</dbReference>
<sequence length="232" mass="25937">MTQSSIESNDYPFNLVANKLTLNESDKNIFNAYGNKFHYIKGQLLFAAGDKSDHIYFIEKGLLNIYRLTNKGHQVTVAFRNAGEVVGLAEALYGGERICFAEAMEDLTVIAVSYKDFKKILANNPILAISVAEVLGSRLREAHSVIHEMAYCQVPARIASVLIKLGEKSNLSSKDGLQINLKLTHEEIARMVGTSRQTVTSVLNTFKKEQSVIFKGRDIYKIYPEKLASWIS</sequence>
<dbReference type="Gene3D" id="1.10.10.10">
    <property type="entry name" value="Winged helix-like DNA-binding domain superfamily/Winged helix DNA-binding domain"/>
    <property type="match status" value="1"/>
</dbReference>
<dbReference type="InterPro" id="IPR000595">
    <property type="entry name" value="cNMP-bd_dom"/>
</dbReference>